<evidence type="ECO:0000313" key="5">
    <source>
        <dbReference type="Proteomes" id="UP000887574"/>
    </source>
</evidence>
<dbReference type="WBParaSite" id="jg4143.3">
    <property type="protein sequence ID" value="jg4143.3"/>
    <property type="gene ID" value="jg4143"/>
</dbReference>
<proteinExistence type="predicted"/>
<dbReference type="InterPro" id="IPR007588">
    <property type="entry name" value="Znf_FLYWCH"/>
</dbReference>
<organism evidence="5 6">
    <name type="scientific">Ditylenchus dipsaci</name>
    <dbReference type="NCBI Taxonomy" id="166011"/>
    <lineage>
        <taxon>Eukaryota</taxon>
        <taxon>Metazoa</taxon>
        <taxon>Ecdysozoa</taxon>
        <taxon>Nematoda</taxon>
        <taxon>Chromadorea</taxon>
        <taxon>Rhabditida</taxon>
        <taxon>Tylenchina</taxon>
        <taxon>Tylenchomorpha</taxon>
        <taxon>Sphaerularioidea</taxon>
        <taxon>Anguinidae</taxon>
        <taxon>Anguininae</taxon>
        <taxon>Ditylenchus</taxon>
    </lineage>
</organism>
<dbReference type="Proteomes" id="UP000887574">
    <property type="component" value="Unplaced"/>
</dbReference>
<dbReference type="Pfam" id="PF04500">
    <property type="entry name" value="FLYWCH"/>
    <property type="match status" value="1"/>
</dbReference>
<dbReference type="AlphaFoldDB" id="A0A915E922"/>
<reference evidence="6" key="1">
    <citation type="submission" date="2022-11" db="UniProtKB">
        <authorList>
            <consortium name="WormBaseParasite"/>
        </authorList>
    </citation>
    <scope>IDENTIFICATION</scope>
</reference>
<accession>A0A915E922</accession>
<evidence type="ECO:0000259" key="4">
    <source>
        <dbReference type="Pfam" id="PF04500"/>
    </source>
</evidence>
<sequence length="494" mass="55957">MMDFRIKGRPKRGHRLNQNENISLLSEDDVEPTAAPRGRPKKRIASVQDDVHLEFIISKYGNPMVVMEGEIYKFQSKDKNGTTHWGCIKSNEGCKTCLETNSSNQCVGISEGRHNHCTDKVEIEVRKIKSKVRVLACQDQSTPRQIYANVMENASQAAAARLDFNDISQIVYYHRQDEDPKLPCNPAIMIIPNELMMYKNEIFVLHDTGPSTRRMIVFSTPKELLEESEYWGLDGTFDLVPKGFKQLLSIHAKKSSGTYNRFFAVLKQSVPHSQVRHSHVDYERSLMNSFNNAFPVVDLHGCFFHFAQCLSRKVQKFGLIRHYKEGGQLCLLVKMLKSLVYVPVDDVKDTLRFYTLIVQTWIGVTISAVDPQMAASCKFEFRGELSDRSVNPVDELVMMSSFAATDLIVKESGYIASWGRSSAGDVRNGGKFRRRFKSASPFIYRLEYLPAAHRKGLPSCSNSVSMAIKRVTNALASRANEFIYMSSTVEVNCA</sequence>
<keyword evidence="2" id="KW-0863">Zinc-finger</keyword>
<name>A0A915E922_9BILA</name>
<protein>
    <submittedName>
        <fullName evidence="6">MULE transposase domain-containing protein</fullName>
    </submittedName>
</protein>
<keyword evidence="5" id="KW-1185">Reference proteome</keyword>
<dbReference type="Gene3D" id="2.20.25.240">
    <property type="match status" value="1"/>
</dbReference>
<evidence type="ECO:0000256" key="1">
    <source>
        <dbReference type="ARBA" id="ARBA00022723"/>
    </source>
</evidence>
<evidence type="ECO:0000256" key="3">
    <source>
        <dbReference type="ARBA" id="ARBA00022833"/>
    </source>
</evidence>
<feature type="domain" description="FLYWCH-type" evidence="4">
    <location>
        <begin position="55"/>
        <end position="116"/>
    </location>
</feature>
<dbReference type="GO" id="GO:0008270">
    <property type="term" value="F:zinc ion binding"/>
    <property type="evidence" value="ECO:0007669"/>
    <property type="project" value="UniProtKB-KW"/>
</dbReference>
<evidence type="ECO:0000256" key="2">
    <source>
        <dbReference type="ARBA" id="ARBA00022771"/>
    </source>
</evidence>
<evidence type="ECO:0000313" key="6">
    <source>
        <dbReference type="WBParaSite" id="jg4143.3"/>
    </source>
</evidence>
<keyword evidence="1" id="KW-0479">Metal-binding</keyword>
<keyword evidence="3" id="KW-0862">Zinc</keyword>